<evidence type="ECO:0000313" key="8">
    <source>
        <dbReference type="Proteomes" id="UP000675881"/>
    </source>
</evidence>
<keyword evidence="8" id="KW-1185">Reference proteome</keyword>
<dbReference type="Proteomes" id="UP000675881">
    <property type="component" value="Chromosome 5"/>
</dbReference>
<dbReference type="OrthoDB" id="275457at2759"/>
<dbReference type="GO" id="GO:0044877">
    <property type="term" value="F:protein-containing complex binding"/>
    <property type="evidence" value="ECO:0007669"/>
    <property type="project" value="TreeGrafter"/>
</dbReference>
<dbReference type="EMBL" id="HG994584">
    <property type="protein sequence ID" value="CAF2941388.1"/>
    <property type="molecule type" value="Genomic_DNA"/>
</dbReference>
<evidence type="ECO:0000256" key="4">
    <source>
        <dbReference type="ARBA" id="ARBA00043145"/>
    </source>
</evidence>
<feature type="domain" description="NAD-dependent epimerase/dehydratase" evidence="6">
    <location>
        <begin position="85"/>
        <end position="295"/>
    </location>
</feature>
<evidence type="ECO:0000313" key="7">
    <source>
        <dbReference type="EMBL" id="CAF2941388.1"/>
    </source>
</evidence>
<evidence type="ECO:0000256" key="1">
    <source>
        <dbReference type="ARBA" id="ARBA00038501"/>
    </source>
</evidence>
<comment type="similarity">
    <text evidence="1">Belongs to the complex I NDUFA9 subunit family.</text>
</comment>
<evidence type="ECO:0000256" key="2">
    <source>
        <dbReference type="ARBA" id="ARBA00040720"/>
    </source>
</evidence>
<dbReference type="Gene3D" id="3.40.50.720">
    <property type="entry name" value="NAD(P)-binding Rossmann-like Domain"/>
    <property type="match status" value="1"/>
</dbReference>
<dbReference type="CDD" id="cd05271">
    <property type="entry name" value="NDUFA9_like_SDR_a"/>
    <property type="match status" value="1"/>
</dbReference>
<dbReference type="GO" id="GO:0005739">
    <property type="term" value="C:mitochondrion"/>
    <property type="evidence" value="ECO:0007669"/>
    <property type="project" value="TreeGrafter"/>
</dbReference>
<evidence type="ECO:0000256" key="5">
    <source>
        <dbReference type="ARBA" id="ARBA00046455"/>
    </source>
</evidence>
<dbReference type="InterPro" id="IPR051207">
    <property type="entry name" value="ComplexI_NDUFA9_subunit"/>
</dbReference>
<dbReference type="PANTHER" id="PTHR12126:SF11">
    <property type="entry name" value="NADH DEHYDROGENASE [UBIQUINONE] 1 ALPHA SUBCOMPLEX SUBUNIT 9, MITOCHONDRIAL"/>
    <property type="match status" value="1"/>
</dbReference>
<dbReference type="InterPro" id="IPR001509">
    <property type="entry name" value="Epimerase_deHydtase"/>
</dbReference>
<name>A0A7R8CV17_LEPSM</name>
<sequence length="447" mass="50750">MEPLSLKSGTNEEADGGYGLLISVSEREDGLVLYYKIQALPLHRDPGFYNVSCRMSSDGSRKIQELSSQKRGSGYRSSFSGKVATVFGSTGLLGKVISNRLGKIGSQIVIPYRGEQYNYFPLKMCGDLGQVLFSSYHLKDDESILKAMKYSDIVINAIGREWETKNFKFMDVNVHGPERIARLAKQAGVKRFVHISSINARENPDRAFLPRGSRWLQTKWQGENAVLEAFPEATIFRAADIYGHQDSFINHYASRVRLSSVNFRALPLWKKGEHTLKAPVHVSDLTTGIMNAIDDESTKGVTYEAYGPEIYKLSDIVDWMYYYMNKDAANWDYRRSDLRFDPTVFAKALFFQSMPFGQQFYAKMGLDKIEKMSISDDILGLPNLEDLGVSPGTIAEKMPPHLAVWKHALHHIDVSFYREMPKIPVVQHYQAKEMINESRKPLLETLL</sequence>
<accession>A0A7R8CV17</accession>
<dbReference type="PANTHER" id="PTHR12126">
    <property type="entry name" value="NADH-UBIQUINONE OXIDOREDUCTASE 39 KDA SUBUNIT-RELATED"/>
    <property type="match status" value="1"/>
</dbReference>
<gene>
    <name evidence="7" type="ORF">LSAA_10321</name>
</gene>
<comment type="subunit">
    <text evidence="5">Complex I is composed of 45 different subunits. This a component of the hydrophobic protein fraction. Interacts with BLOC1S1. Interacts with SLC2A4. Interacts with CLOCK. Interacts with RAB5IF.</text>
</comment>
<evidence type="ECO:0000259" key="6">
    <source>
        <dbReference type="Pfam" id="PF01370"/>
    </source>
</evidence>
<dbReference type="AlphaFoldDB" id="A0A7R8CV17"/>
<evidence type="ECO:0000256" key="3">
    <source>
        <dbReference type="ARBA" id="ARBA00042000"/>
    </source>
</evidence>
<dbReference type="SUPFAM" id="SSF51735">
    <property type="entry name" value="NAD(P)-binding Rossmann-fold domains"/>
    <property type="match status" value="1"/>
</dbReference>
<organism evidence="7 8">
    <name type="scientific">Lepeophtheirus salmonis</name>
    <name type="common">Salmon louse</name>
    <name type="synonym">Caligus salmonis</name>
    <dbReference type="NCBI Taxonomy" id="72036"/>
    <lineage>
        <taxon>Eukaryota</taxon>
        <taxon>Metazoa</taxon>
        <taxon>Ecdysozoa</taxon>
        <taxon>Arthropoda</taxon>
        <taxon>Crustacea</taxon>
        <taxon>Multicrustacea</taxon>
        <taxon>Hexanauplia</taxon>
        <taxon>Copepoda</taxon>
        <taxon>Siphonostomatoida</taxon>
        <taxon>Caligidae</taxon>
        <taxon>Lepeophtheirus</taxon>
    </lineage>
</organism>
<proteinExistence type="inferred from homology"/>
<reference evidence="7" key="1">
    <citation type="submission" date="2021-02" db="EMBL/GenBank/DDBJ databases">
        <authorList>
            <person name="Bekaert M."/>
        </authorList>
    </citation>
    <scope>NUCLEOTIDE SEQUENCE</scope>
    <source>
        <strain evidence="7">IoA-00</strain>
    </source>
</reference>
<protein>
    <recommendedName>
        <fullName evidence="2">NADH dehydrogenase [ubiquinone] 1 alpha subcomplex subunit 9, mitochondrial</fullName>
    </recommendedName>
    <alternativeName>
        <fullName evidence="4">Complex I-39kD</fullName>
    </alternativeName>
    <alternativeName>
        <fullName evidence="3">NADH-ubiquinone oxidoreductase 39 kDa subunit</fullName>
    </alternativeName>
</protein>
<dbReference type="InterPro" id="IPR036291">
    <property type="entry name" value="NAD(P)-bd_dom_sf"/>
</dbReference>
<dbReference type="Pfam" id="PF01370">
    <property type="entry name" value="Epimerase"/>
    <property type="match status" value="1"/>
</dbReference>